<evidence type="ECO:0000313" key="3">
    <source>
        <dbReference type="EMBL" id="EXJ87005.1"/>
    </source>
</evidence>
<dbReference type="Proteomes" id="UP000019478">
    <property type="component" value="Unassembled WGS sequence"/>
</dbReference>
<evidence type="ECO:0000256" key="2">
    <source>
        <dbReference type="ARBA" id="ARBA00023242"/>
    </source>
</evidence>
<protein>
    <recommendedName>
        <fullName evidence="5">Zn(2)-C6 fungal-type domain-containing protein</fullName>
    </recommendedName>
</protein>
<dbReference type="InterPro" id="IPR036864">
    <property type="entry name" value="Zn2-C6_fun-type_DNA-bd_sf"/>
</dbReference>
<proteinExistence type="predicted"/>
<dbReference type="EMBL" id="AMGY01000003">
    <property type="protein sequence ID" value="EXJ87005.1"/>
    <property type="molecule type" value="Genomic_DNA"/>
</dbReference>
<dbReference type="RefSeq" id="XP_007732284.1">
    <property type="nucleotide sequence ID" value="XM_007734094.1"/>
</dbReference>
<dbReference type="OrthoDB" id="2740448at2759"/>
<dbReference type="eggNOG" id="ENOG502RQGP">
    <property type="taxonomic scope" value="Eukaryota"/>
</dbReference>
<evidence type="ECO:0008006" key="5">
    <source>
        <dbReference type="Google" id="ProtNLM"/>
    </source>
</evidence>
<dbReference type="HOGENOM" id="CLU_523955_0_0_1"/>
<comment type="caution">
    <text evidence="3">The sequence shown here is derived from an EMBL/GenBank/DDBJ whole genome shotgun (WGS) entry which is preliminary data.</text>
</comment>
<accession>W9YBH7</accession>
<organism evidence="3 4">
    <name type="scientific">Capronia epimyces CBS 606.96</name>
    <dbReference type="NCBI Taxonomy" id="1182542"/>
    <lineage>
        <taxon>Eukaryota</taxon>
        <taxon>Fungi</taxon>
        <taxon>Dikarya</taxon>
        <taxon>Ascomycota</taxon>
        <taxon>Pezizomycotina</taxon>
        <taxon>Eurotiomycetes</taxon>
        <taxon>Chaetothyriomycetidae</taxon>
        <taxon>Chaetothyriales</taxon>
        <taxon>Herpotrichiellaceae</taxon>
        <taxon>Capronia</taxon>
    </lineage>
</organism>
<dbReference type="GO" id="GO:0008270">
    <property type="term" value="F:zinc ion binding"/>
    <property type="evidence" value="ECO:0007669"/>
    <property type="project" value="InterPro"/>
</dbReference>
<reference evidence="3 4" key="1">
    <citation type="submission" date="2013-03" db="EMBL/GenBank/DDBJ databases">
        <title>The Genome Sequence of Capronia epimyces CBS 606.96.</title>
        <authorList>
            <consortium name="The Broad Institute Genomics Platform"/>
            <person name="Cuomo C."/>
            <person name="de Hoog S."/>
            <person name="Gorbushina A."/>
            <person name="Walker B."/>
            <person name="Young S.K."/>
            <person name="Zeng Q."/>
            <person name="Gargeya S."/>
            <person name="Fitzgerald M."/>
            <person name="Haas B."/>
            <person name="Abouelleil A."/>
            <person name="Allen A.W."/>
            <person name="Alvarado L."/>
            <person name="Arachchi H.M."/>
            <person name="Berlin A.M."/>
            <person name="Chapman S.B."/>
            <person name="Gainer-Dewar J."/>
            <person name="Goldberg J."/>
            <person name="Griggs A."/>
            <person name="Gujja S."/>
            <person name="Hansen M."/>
            <person name="Howarth C."/>
            <person name="Imamovic A."/>
            <person name="Ireland A."/>
            <person name="Larimer J."/>
            <person name="McCowan C."/>
            <person name="Murphy C."/>
            <person name="Pearson M."/>
            <person name="Poon T.W."/>
            <person name="Priest M."/>
            <person name="Roberts A."/>
            <person name="Saif S."/>
            <person name="Shea T."/>
            <person name="Sisk P."/>
            <person name="Sykes S."/>
            <person name="Wortman J."/>
            <person name="Nusbaum C."/>
            <person name="Birren B."/>
        </authorList>
    </citation>
    <scope>NUCLEOTIDE SEQUENCE [LARGE SCALE GENOMIC DNA]</scope>
    <source>
        <strain evidence="3 4">CBS 606.96</strain>
    </source>
</reference>
<sequence length="489" mass="55113">MFKSCQYCQHRKKKCVLPQPSASDSRCLACQHFDIKCEIGFRKPSFKRRLKSHEVSSRVYTQYSARSSATLLRPTGSLREAAVVHVNNGDCQLPRVRADSGSLDAAKMIMTVDETESRHIDQMTTAEKYQMIVSCEFPFLPREALLSMEEAKIPEALSYCVHLAAQLSLQNECAGLSESQVQKLSILVNQQDLDLIQAAGLMLLLPRVNLTSSIVEKAFTPFAAIENIHNIPLPVSIGALTAQTWICLVGHTLQSSPPNLPPNMLLDYAATLDHDTFAPHYLRLTHLAASFLELRNTTTIPQDDEPVAREVAQEWARLEYSCLLNVAQMPSEFLDVRDDMPATPAAIITHMLQSLIYLRLYGYVLIENPAVGREIGLRPVPGVLYFICAISRSIFVCQQQIVEHWSQLAQIQATAAETLLRFWELTNFENCRALLNLWDPLPGQFGLLEQTIRERIGPGPWTIELIDGYSVFWTFRDLRSLSLEVHMRS</sequence>
<evidence type="ECO:0000256" key="1">
    <source>
        <dbReference type="ARBA" id="ARBA00023125"/>
    </source>
</evidence>
<dbReference type="GO" id="GO:0000981">
    <property type="term" value="F:DNA-binding transcription factor activity, RNA polymerase II-specific"/>
    <property type="evidence" value="ECO:0007669"/>
    <property type="project" value="InterPro"/>
</dbReference>
<dbReference type="GeneID" id="19168084"/>
<name>W9YBH7_9EURO</name>
<gene>
    <name evidence="3" type="ORF">A1O3_03962</name>
</gene>
<keyword evidence="2" id="KW-0539">Nucleus</keyword>
<dbReference type="GO" id="GO:0003677">
    <property type="term" value="F:DNA binding"/>
    <property type="evidence" value="ECO:0007669"/>
    <property type="project" value="UniProtKB-KW"/>
</dbReference>
<keyword evidence="4" id="KW-1185">Reference proteome</keyword>
<evidence type="ECO:0000313" key="4">
    <source>
        <dbReference type="Proteomes" id="UP000019478"/>
    </source>
</evidence>
<keyword evidence="1" id="KW-0238">DNA-binding</keyword>
<dbReference type="AlphaFoldDB" id="W9YBH7"/>
<dbReference type="SUPFAM" id="SSF57701">
    <property type="entry name" value="Zn2/Cys6 DNA-binding domain"/>
    <property type="match status" value="1"/>
</dbReference>